<keyword evidence="2" id="KW-0732">Signal</keyword>
<evidence type="ECO:0000259" key="3">
    <source>
        <dbReference type="Pfam" id="PF01732"/>
    </source>
</evidence>
<accession>A0A269THL9</accession>
<reference evidence="5" key="1">
    <citation type="submission" date="2017-08" db="EMBL/GenBank/DDBJ databases">
        <authorList>
            <person name="Alvarez-Ponce D."/>
            <person name="Weitzman C.L."/>
            <person name="Tillett R.L."/>
            <person name="Sandmeier F.C."/>
            <person name="Tracy C.R."/>
        </authorList>
    </citation>
    <scope>NUCLEOTIDE SEQUENCE [LARGE SCALE GENOMIC DNA]</scope>
    <source>
        <strain evidence="5">723</strain>
    </source>
</reference>
<dbReference type="RefSeq" id="WP_095335164.1">
    <property type="nucleotide sequence ID" value="NZ_NQNY01000018.1"/>
</dbReference>
<feature type="compositionally biased region" description="Pro residues" evidence="1">
    <location>
        <begin position="34"/>
        <end position="53"/>
    </location>
</feature>
<feature type="region of interest" description="Disordered" evidence="1">
    <location>
        <begin position="30"/>
        <end position="97"/>
    </location>
</feature>
<dbReference type="EMBL" id="NQNY01000018">
    <property type="protein sequence ID" value="PAK20934.1"/>
    <property type="molecule type" value="Genomic_DNA"/>
</dbReference>
<protein>
    <recommendedName>
        <fullName evidence="3">DUF31 domain-containing protein</fullName>
    </recommendedName>
</protein>
<evidence type="ECO:0000313" key="4">
    <source>
        <dbReference type="EMBL" id="PAK20934.1"/>
    </source>
</evidence>
<evidence type="ECO:0000256" key="2">
    <source>
        <dbReference type="SAM" id="SignalP"/>
    </source>
</evidence>
<feature type="domain" description="DUF31" evidence="3">
    <location>
        <begin position="156"/>
        <end position="485"/>
    </location>
</feature>
<sequence length="559" mass="62116">MKFKKKNLIWSFALSTFAISAATLIACSQQETPTPNPTPTPPTESDPGQPPATDPGKGAGNPGSDNPGGRGATDPIDPNREKIENEPGLDDLPKLSDILNDPKYKRTRTHTSNLAALDTDITVTRYANYNGNGVQNTANNNPFVEYGTDAYNIIKNDHYETLEDYSLRVSITNPDKKAKDGGPLSVIGSAWILDFIKKDGEAYPLTWFFGSNLHVFKEMRLPIKADGTYSTTPGHTFSFLLPKDEQWKEFAEYKTLTNYPELFFSGQNFLGDRISINEQVGAPDYLRKDIMNYNSFKDYAKDFAVVKVKFKDEAEAKAITRNFATKYTTPKIKFDKKSILEKSGDEIARETKIFALGYPGTSSKPTINKRDNDVNPNTGSSYSSLISGYMITNNYGEKIPGVYDTMYINGAGNSVAQYTEEKDGKIQEIEWQGKKAHFPLSIEIGNIDYDRFGLGIGIDNNNLPPGASGSLIIDNDYKVVGVQWGYDGTSQTGLIDPLVSSELKNPDGTKVFYDYDLIHGRGSDQTRSYKSLLTELLKKDEYKQKNAKSWLLGNEIQTS</sequence>
<dbReference type="AlphaFoldDB" id="A0A269THL9"/>
<organism evidence="4 5">
    <name type="scientific">Mycoplasmopsis agassizii</name>
    <dbReference type="NCBI Taxonomy" id="33922"/>
    <lineage>
        <taxon>Bacteria</taxon>
        <taxon>Bacillati</taxon>
        <taxon>Mycoplasmatota</taxon>
        <taxon>Mycoplasmoidales</taxon>
        <taxon>Metamycoplasmataceae</taxon>
        <taxon>Mycoplasmopsis</taxon>
    </lineage>
</organism>
<evidence type="ECO:0000256" key="1">
    <source>
        <dbReference type="SAM" id="MobiDB-lite"/>
    </source>
</evidence>
<comment type="caution">
    <text evidence="4">The sequence shown here is derived from an EMBL/GenBank/DDBJ whole genome shotgun (WGS) entry which is preliminary data.</text>
</comment>
<feature type="chain" id="PRO_5012447724" description="DUF31 domain-containing protein" evidence="2">
    <location>
        <begin position="22"/>
        <end position="559"/>
    </location>
</feature>
<dbReference type="InterPro" id="IPR022382">
    <property type="entry name" value="Mycoplasma_peptidase_DUF31"/>
</dbReference>
<feature type="compositionally biased region" description="Gly residues" evidence="1">
    <location>
        <begin position="57"/>
        <end position="71"/>
    </location>
</feature>
<dbReference type="PROSITE" id="PS51257">
    <property type="entry name" value="PROKAR_LIPOPROTEIN"/>
    <property type="match status" value="1"/>
</dbReference>
<dbReference type="Pfam" id="PF01732">
    <property type="entry name" value="Mycop_pep_DUF31"/>
    <property type="match status" value="1"/>
</dbReference>
<feature type="signal peptide" evidence="2">
    <location>
        <begin position="1"/>
        <end position="21"/>
    </location>
</feature>
<dbReference type="Proteomes" id="UP000216943">
    <property type="component" value="Unassembled WGS sequence"/>
</dbReference>
<gene>
    <name evidence="4" type="ORF">CJJ23_04565</name>
</gene>
<dbReference type="InterPro" id="IPR022381">
    <property type="entry name" value="Uncharacterised_MG067"/>
</dbReference>
<dbReference type="PRINTS" id="PR00840">
    <property type="entry name" value="Y06768FAMILY"/>
</dbReference>
<proteinExistence type="predicted"/>
<name>A0A269THL9_9BACT</name>
<dbReference type="OrthoDB" id="394758at2"/>
<dbReference type="NCBIfam" id="NF045841">
    <property type="entry name" value="Ig_SerProt_MIP"/>
    <property type="match status" value="1"/>
</dbReference>
<evidence type="ECO:0000313" key="5">
    <source>
        <dbReference type="Proteomes" id="UP000216943"/>
    </source>
</evidence>